<protein>
    <recommendedName>
        <fullName evidence="1">HNH nuclease domain-containing protein</fullName>
    </recommendedName>
</protein>
<dbReference type="EMBL" id="LAZR01011704">
    <property type="protein sequence ID" value="KKM60297.1"/>
    <property type="molecule type" value="Genomic_DNA"/>
</dbReference>
<dbReference type="InterPro" id="IPR002711">
    <property type="entry name" value="HNH"/>
</dbReference>
<organism evidence="2">
    <name type="scientific">marine sediment metagenome</name>
    <dbReference type="NCBI Taxonomy" id="412755"/>
    <lineage>
        <taxon>unclassified sequences</taxon>
        <taxon>metagenomes</taxon>
        <taxon>ecological metagenomes</taxon>
    </lineage>
</organism>
<dbReference type="Pfam" id="PF01844">
    <property type="entry name" value="HNH"/>
    <property type="match status" value="1"/>
</dbReference>
<feature type="domain" description="HNH nuclease" evidence="1">
    <location>
        <begin position="6"/>
        <end position="56"/>
    </location>
</feature>
<dbReference type="Gene3D" id="1.10.30.50">
    <property type="match status" value="1"/>
</dbReference>
<reference evidence="2" key="1">
    <citation type="journal article" date="2015" name="Nature">
        <title>Complex archaea that bridge the gap between prokaryotes and eukaryotes.</title>
        <authorList>
            <person name="Spang A."/>
            <person name="Saw J.H."/>
            <person name="Jorgensen S.L."/>
            <person name="Zaremba-Niedzwiedzka K."/>
            <person name="Martijn J."/>
            <person name="Lind A.E."/>
            <person name="van Eijk R."/>
            <person name="Schleper C."/>
            <person name="Guy L."/>
            <person name="Ettema T.J."/>
        </authorList>
    </citation>
    <scope>NUCLEOTIDE SEQUENCE</scope>
</reference>
<dbReference type="SMART" id="SM00507">
    <property type="entry name" value="HNHc"/>
    <property type="match status" value="1"/>
</dbReference>
<dbReference type="GO" id="GO:0008270">
    <property type="term" value="F:zinc ion binding"/>
    <property type="evidence" value="ECO:0007669"/>
    <property type="project" value="InterPro"/>
</dbReference>
<evidence type="ECO:0000259" key="1">
    <source>
        <dbReference type="SMART" id="SM00507"/>
    </source>
</evidence>
<comment type="caution">
    <text evidence="2">The sequence shown here is derived from an EMBL/GenBank/DDBJ whole genome shotgun (WGS) entry which is preliminary data.</text>
</comment>
<dbReference type="CDD" id="cd00085">
    <property type="entry name" value="HNHc"/>
    <property type="match status" value="1"/>
</dbReference>
<proteinExistence type="predicted"/>
<dbReference type="AlphaFoldDB" id="A0A0F9LT91"/>
<gene>
    <name evidence="2" type="ORF">LCGC14_1543210</name>
</gene>
<dbReference type="GO" id="GO:0004519">
    <property type="term" value="F:endonuclease activity"/>
    <property type="evidence" value="ECO:0007669"/>
    <property type="project" value="InterPro"/>
</dbReference>
<name>A0A0F9LT91_9ZZZZ</name>
<dbReference type="GO" id="GO:0003676">
    <property type="term" value="F:nucleic acid binding"/>
    <property type="evidence" value="ECO:0007669"/>
    <property type="project" value="InterPro"/>
</dbReference>
<feature type="non-terminal residue" evidence="2">
    <location>
        <position position="1"/>
    </location>
</feature>
<sequence length="61" mass="6776">QLDRAKGKCQSCKKAAPFNRASNGTPYLEVHHIIPLSQEGDDTLDNTIALCPNCHRQEHFG</sequence>
<evidence type="ECO:0000313" key="2">
    <source>
        <dbReference type="EMBL" id="KKM60297.1"/>
    </source>
</evidence>
<accession>A0A0F9LT91</accession>
<dbReference type="InterPro" id="IPR003615">
    <property type="entry name" value="HNH_nuc"/>
</dbReference>